<comment type="similarity">
    <text evidence="2">Belongs to the OmpP1/FadL family.</text>
</comment>
<keyword evidence="5 8" id="KW-0732">Signal</keyword>
<keyword evidence="4" id="KW-0812">Transmembrane</keyword>
<dbReference type="SUPFAM" id="SSF56935">
    <property type="entry name" value="Porins"/>
    <property type="match status" value="1"/>
</dbReference>
<dbReference type="PANTHER" id="PTHR35093">
    <property type="entry name" value="OUTER MEMBRANE PROTEIN NMB0088-RELATED"/>
    <property type="match status" value="1"/>
</dbReference>
<evidence type="ECO:0000313" key="9">
    <source>
        <dbReference type="EMBL" id="SDI35330.1"/>
    </source>
</evidence>
<evidence type="ECO:0000256" key="1">
    <source>
        <dbReference type="ARBA" id="ARBA00004571"/>
    </source>
</evidence>
<proteinExistence type="inferred from homology"/>
<evidence type="ECO:0000256" key="6">
    <source>
        <dbReference type="ARBA" id="ARBA00023136"/>
    </source>
</evidence>
<gene>
    <name evidence="9" type="ORF">SAMN04488540_101175</name>
</gene>
<keyword evidence="7" id="KW-0998">Cell outer membrane</keyword>
<dbReference type="Gene3D" id="2.40.160.60">
    <property type="entry name" value="Outer membrane protein transport protein (OMPP1/FadL/TodX)"/>
    <property type="match status" value="1"/>
</dbReference>
<evidence type="ECO:0000256" key="4">
    <source>
        <dbReference type="ARBA" id="ARBA00022692"/>
    </source>
</evidence>
<feature type="chain" id="PRO_5011557706" evidence="8">
    <location>
        <begin position="19"/>
        <end position="436"/>
    </location>
</feature>
<evidence type="ECO:0000256" key="5">
    <source>
        <dbReference type="ARBA" id="ARBA00022729"/>
    </source>
</evidence>
<keyword evidence="10" id="KW-1185">Reference proteome</keyword>
<keyword evidence="6" id="KW-0472">Membrane</keyword>
<protein>
    <submittedName>
        <fullName evidence="9">Long-chain fatty acid transport protein</fullName>
    </submittedName>
</protein>
<dbReference type="Proteomes" id="UP000199527">
    <property type="component" value="Unassembled WGS sequence"/>
</dbReference>
<dbReference type="OrthoDB" id="19849at2"/>
<evidence type="ECO:0000256" key="8">
    <source>
        <dbReference type="SAM" id="SignalP"/>
    </source>
</evidence>
<evidence type="ECO:0000313" key="10">
    <source>
        <dbReference type="Proteomes" id="UP000199527"/>
    </source>
</evidence>
<keyword evidence="3" id="KW-1134">Transmembrane beta strand</keyword>
<dbReference type="GO" id="GO:0009279">
    <property type="term" value="C:cell outer membrane"/>
    <property type="evidence" value="ECO:0007669"/>
    <property type="project" value="UniProtKB-SubCell"/>
</dbReference>
<dbReference type="Pfam" id="PF03349">
    <property type="entry name" value="Toluene_X"/>
    <property type="match status" value="1"/>
</dbReference>
<comment type="subcellular location">
    <subcellularLocation>
        <location evidence="1">Cell outer membrane</location>
        <topology evidence="1">Multi-pass membrane protein</topology>
    </subcellularLocation>
</comment>
<reference evidence="10" key="1">
    <citation type="submission" date="2016-10" db="EMBL/GenBank/DDBJ databases">
        <authorList>
            <person name="Varghese N."/>
            <person name="Submissions S."/>
        </authorList>
    </citation>
    <scope>NUCLEOTIDE SEQUENCE [LARGE SCALE GENOMIC DNA]</scope>
    <source>
        <strain evidence="10">DSM 23317</strain>
    </source>
</reference>
<organism evidence="9 10">
    <name type="scientific">Ferrimonas sediminum</name>
    <dbReference type="NCBI Taxonomy" id="718193"/>
    <lineage>
        <taxon>Bacteria</taxon>
        <taxon>Pseudomonadati</taxon>
        <taxon>Pseudomonadota</taxon>
        <taxon>Gammaproteobacteria</taxon>
        <taxon>Alteromonadales</taxon>
        <taxon>Ferrimonadaceae</taxon>
        <taxon>Ferrimonas</taxon>
    </lineage>
</organism>
<name>A0A1G8JXH6_9GAMM</name>
<dbReference type="EMBL" id="FNEM01000001">
    <property type="protein sequence ID" value="SDI35330.1"/>
    <property type="molecule type" value="Genomic_DNA"/>
</dbReference>
<dbReference type="RefSeq" id="WP_090360399.1">
    <property type="nucleotide sequence ID" value="NZ_FNEM01000001.1"/>
</dbReference>
<dbReference type="AlphaFoldDB" id="A0A1G8JXH6"/>
<evidence type="ECO:0000256" key="7">
    <source>
        <dbReference type="ARBA" id="ARBA00023237"/>
    </source>
</evidence>
<accession>A0A1G8JXH6</accession>
<evidence type="ECO:0000256" key="3">
    <source>
        <dbReference type="ARBA" id="ARBA00022452"/>
    </source>
</evidence>
<feature type="signal peptide" evidence="8">
    <location>
        <begin position="1"/>
        <end position="18"/>
    </location>
</feature>
<dbReference type="PANTHER" id="PTHR35093:SF8">
    <property type="entry name" value="OUTER MEMBRANE PROTEIN NMB0088-RELATED"/>
    <property type="match status" value="1"/>
</dbReference>
<dbReference type="InterPro" id="IPR005017">
    <property type="entry name" value="OMPP1/FadL/TodX"/>
</dbReference>
<sequence length="436" mass="45613">MKIRVVAAVVATVLAAQAQGAGFQLAEYSATGLGRAFAGEAAIADNASAQGRNPALLMQLEGQQLSLGAIYVDPNIDSQGDVSVSLNGTPVYATGPGEADADDFAPSALVPNFYYSNRLSDQWAIGVALNSSYGLATEVPAGHATAIFGSTTEVTTIEFAPSVAYKASDALSFGVALRALYGDGKVEATVPAWAEGLGVLPQGSTGSILKSVEGDGVAFGYRLGATWEPAAGHRIGVAYHSEIEVELEGDAIGAGFGLAPGASKPGSLKLPLPAYAEFATFHQLTERFAMHGSINWTDWSAFEALIVEFPGEPSNLLKEENFKDNWRFALGGTYQASDIWTLRAGMAYDKTAVGDADRTLTIPDSDRLWFSVGSAWQLQKDLTLDLALTYIEATGDAPVNETIAMPISGMGNAEISYSGGIEGNVVLVGAQLSYVF</sequence>
<dbReference type="GO" id="GO:0015483">
    <property type="term" value="F:long-chain fatty acid transporting porin activity"/>
    <property type="evidence" value="ECO:0007669"/>
    <property type="project" value="TreeGrafter"/>
</dbReference>
<evidence type="ECO:0000256" key="2">
    <source>
        <dbReference type="ARBA" id="ARBA00008163"/>
    </source>
</evidence>